<evidence type="ECO:0000313" key="2">
    <source>
        <dbReference type="Proteomes" id="UP000198929"/>
    </source>
</evidence>
<accession>A0A1H9WAN6</accession>
<keyword evidence="2" id="KW-1185">Reference proteome</keyword>
<name>A0A1H9WAN6_9CORY</name>
<dbReference type="EMBL" id="FOGQ01000019">
    <property type="protein sequence ID" value="SES30970.1"/>
    <property type="molecule type" value="Genomic_DNA"/>
</dbReference>
<organism evidence="1 2">
    <name type="scientific">Corynebacterium cystitidis DSM 20524</name>
    <dbReference type="NCBI Taxonomy" id="1121357"/>
    <lineage>
        <taxon>Bacteria</taxon>
        <taxon>Bacillati</taxon>
        <taxon>Actinomycetota</taxon>
        <taxon>Actinomycetes</taxon>
        <taxon>Mycobacteriales</taxon>
        <taxon>Corynebacteriaceae</taxon>
        <taxon>Corynebacterium</taxon>
    </lineage>
</organism>
<dbReference type="SUPFAM" id="SSF53474">
    <property type="entry name" value="alpha/beta-Hydrolases"/>
    <property type="match status" value="1"/>
</dbReference>
<dbReference type="STRING" id="1121357.SAMN05661109_02632"/>
<evidence type="ECO:0000313" key="1">
    <source>
        <dbReference type="EMBL" id="SES30970.1"/>
    </source>
</evidence>
<dbReference type="InterPro" id="IPR029058">
    <property type="entry name" value="AB_hydrolase_fold"/>
</dbReference>
<protein>
    <submittedName>
        <fullName evidence="1">Uncharacterized protein</fullName>
    </submittedName>
</protein>
<dbReference type="RefSeq" id="WP_092260863.1">
    <property type="nucleotide sequence ID" value="NZ_CP047199.1"/>
</dbReference>
<gene>
    <name evidence="1" type="ORF">SAMN05661109_02632</name>
</gene>
<dbReference type="AlphaFoldDB" id="A0A1H9WAN6"/>
<dbReference type="Proteomes" id="UP000198929">
    <property type="component" value="Unassembled WGS sequence"/>
</dbReference>
<reference evidence="2" key="1">
    <citation type="submission" date="2016-10" db="EMBL/GenBank/DDBJ databases">
        <authorList>
            <person name="Varghese N."/>
            <person name="Submissions S."/>
        </authorList>
    </citation>
    <scope>NUCLEOTIDE SEQUENCE [LARGE SCALE GENOMIC DNA]</scope>
    <source>
        <strain evidence="2">DSM 20524</strain>
    </source>
</reference>
<proteinExistence type="predicted"/>
<sequence length="279" mass="30929">MPIVRNYSRYGDITIFHRGLDEFLTAPVIAGCHSISYGDYLLDLRVVDRGSATTIVCFHAAINPEQTTLPIFVGAQITEFSGANVIYVSEPALDYGVNIGWYAGDNQRRVQSDLVRVFSHAIDALDSKHLIFYGSSAGGFAALFYSHRFSGSLAIVANPQTNIVHYHEEQVRHYVDTCWEGVVPPQSTAVFNVAELYSGGFPNHVAYLQNKHDDFHLEHHFTPWQKACASWHGTHWKALIGDWGDGHSAPPQVLLQGTLAYAAEAAGDWDSFLTDPEFS</sequence>